<evidence type="ECO:0000313" key="2">
    <source>
        <dbReference type="EMBL" id="KAJ7719360.1"/>
    </source>
</evidence>
<feature type="compositionally biased region" description="Basic and acidic residues" evidence="1">
    <location>
        <begin position="45"/>
        <end position="61"/>
    </location>
</feature>
<dbReference type="Proteomes" id="UP001215280">
    <property type="component" value="Unassembled WGS sequence"/>
</dbReference>
<feature type="region of interest" description="Disordered" evidence="1">
    <location>
        <begin position="155"/>
        <end position="175"/>
    </location>
</feature>
<accession>A0AAD7HG52</accession>
<proteinExistence type="predicted"/>
<protein>
    <submittedName>
        <fullName evidence="2">Uncharacterized protein</fullName>
    </submittedName>
</protein>
<sequence length="233" mass="26070">MATQERMGIDSIDSLSLNSAERFAVRVLADLHGSVPEDAPVSEHGSTDSLHKDFGPDHATHSEVSPTMGLAEEMSSSSSSDHSLGSSKLAVVEAPTVKRKVRNGYWTESVPLPPAVSPTTCRQKWLWWEVGRLGLLTWIQEAQIEVANLTCTVSEHSEESDGDADLHDIRAGSEEPRPWSSKFVTWDLFMDIVRWRTDEGREGYDVWDVRAKQEFVEGTLLQRQYLSKHQHVA</sequence>
<name>A0AAD7HG52_9AGAR</name>
<evidence type="ECO:0000256" key="1">
    <source>
        <dbReference type="SAM" id="MobiDB-lite"/>
    </source>
</evidence>
<comment type="caution">
    <text evidence="2">The sequence shown here is derived from an EMBL/GenBank/DDBJ whole genome shotgun (WGS) entry which is preliminary data.</text>
</comment>
<gene>
    <name evidence="2" type="ORF">DFH07DRAFT_784676</name>
</gene>
<feature type="region of interest" description="Disordered" evidence="1">
    <location>
        <begin position="36"/>
        <end position="64"/>
    </location>
</feature>
<evidence type="ECO:0000313" key="3">
    <source>
        <dbReference type="Proteomes" id="UP001215280"/>
    </source>
</evidence>
<dbReference type="EMBL" id="JARJLG010000293">
    <property type="protein sequence ID" value="KAJ7719360.1"/>
    <property type="molecule type" value="Genomic_DNA"/>
</dbReference>
<reference evidence="2" key="1">
    <citation type="submission" date="2023-03" db="EMBL/GenBank/DDBJ databases">
        <title>Massive genome expansion in bonnet fungi (Mycena s.s.) driven by repeated elements and novel gene families across ecological guilds.</title>
        <authorList>
            <consortium name="Lawrence Berkeley National Laboratory"/>
            <person name="Harder C.B."/>
            <person name="Miyauchi S."/>
            <person name="Viragh M."/>
            <person name="Kuo A."/>
            <person name="Thoen E."/>
            <person name="Andreopoulos B."/>
            <person name="Lu D."/>
            <person name="Skrede I."/>
            <person name="Drula E."/>
            <person name="Henrissat B."/>
            <person name="Morin E."/>
            <person name="Kohler A."/>
            <person name="Barry K."/>
            <person name="LaButti K."/>
            <person name="Morin E."/>
            <person name="Salamov A."/>
            <person name="Lipzen A."/>
            <person name="Mereny Z."/>
            <person name="Hegedus B."/>
            <person name="Baldrian P."/>
            <person name="Stursova M."/>
            <person name="Weitz H."/>
            <person name="Taylor A."/>
            <person name="Grigoriev I.V."/>
            <person name="Nagy L.G."/>
            <person name="Martin F."/>
            <person name="Kauserud H."/>
        </authorList>
    </citation>
    <scope>NUCLEOTIDE SEQUENCE</scope>
    <source>
        <strain evidence="2">CBHHK188m</strain>
    </source>
</reference>
<organism evidence="2 3">
    <name type="scientific">Mycena maculata</name>
    <dbReference type="NCBI Taxonomy" id="230809"/>
    <lineage>
        <taxon>Eukaryota</taxon>
        <taxon>Fungi</taxon>
        <taxon>Dikarya</taxon>
        <taxon>Basidiomycota</taxon>
        <taxon>Agaricomycotina</taxon>
        <taxon>Agaricomycetes</taxon>
        <taxon>Agaricomycetidae</taxon>
        <taxon>Agaricales</taxon>
        <taxon>Marasmiineae</taxon>
        <taxon>Mycenaceae</taxon>
        <taxon>Mycena</taxon>
    </lineage>
</organism>
<dbReference type="AlphaFoldDB" id="A0AAD7HG52"/>
<keyword evidence="3" id="KW-1185">Reference proteome</keyword>